<dbReference type="EMBL" id="JBDFQZ010000006">
    <property type="protein sequence ID" value="KAK9713852.1"/>
    <property type="molecule type" value="Genomic_DNA"/>
</dbReference>
<keyword evidence="4 8" id="KW-0378">Hydrolase</keyword>
<evidence type="ECO:0000259" key="10">
    <source>
        <dbReference type="SMART" id="SM00955"/>
    </source>
</evidence>
<proteinExistence type="inferred from homology"/>
<evidence type="ECO:0000256" key="8">
    <source>
        <dbReference type="HAMAP-Rule" id="MF_03045"/>
    </source>
</evidence>
<dbReference type="FunFam" id="2.40.50.690:FF:000007">
    <property type="entry name" value="DIS3-like exonuclease 2"/>
    <property type="match status" value="1"/>
</dbReference>
<keyword evidence="2 8" id="KW-0540">Nuclease</keyword>
<comment type="similarity">
    <text evidence="8">Belongs to the RNR ribonuclease family. DIS3L2 subfamily.</text>
</comment>
<feature type="compositionally biased region" description="Low complexity" evidence="9">
    <location>
        <begin position="64"/>
        <end position="78"/>
    </location>
</feature>
<organism evidence="11 12">
    <name type="scientific">Saponaria officinalis</name>
    <name type="common">Common soapwort</name>
    <name type="synonym">Lychnis saponaria</name>
    <dbReference type="NCBI Taxonomy" id="3572"/>
    <lineage>
        <taxon>Eukaryota</taxon>
        <taxon>Viridiplantae</taxon>
        <taxon>Streptophyta</taxon>
        <taxon>Embryophyta</taxon>
        <taxon>Tracheophyta</taxon>
        <taxon>Spermatophyta</taxon>
        <taxon>Magnoliopsida</taxon>
        <taxon>eudicotyledons</taxon>
        <taxon>Gunneridae</taxon>
        <taxon>Pentapetalae</taxon>
        <taxon>Caryophyllales</taxon>
        <taxon>Caryophyllaceae</taxon>
        <taxon>Caryophylleae</taxon>
        <taxon>Saponaria</taxon>
    </lineage>
</organism>
<dbReference type="PANTHER" id="PTHR23355">
    <property type="entry name" value="RIBONUCLEASE"/>
    <property type="match status" value="1"/>
</dbReference>
<dbReference type="PROSITE" id="PS01175">
    <property type="entry name" value="RIBONUCLEASE_II"/>
    <property type="match status" value="1"/>
</dbReference>
<dbReference type="Pfam" id="PF17216">
    <property type="entry name" value="Rrp44_CSD1"/>
    <property type="match status" value="1"/>
</dbReference>
<dbReference type="InterPro" id="IPR033771">
    <property type="entry name" value="Rrp44_CSD1"/>
</dbReference>
<dbReference type="InterPro" id="IPR001900">
    <property type="entry name" value="RNase_II/R"/>
</dbReference>
<feature type="binding site" evidence="8">
    <location>
        <position position="501"/>
    </location>
    <ligand>
        <name>Mg(2+)</name>
        <dbReference type="ChEBI" id="CHEBI:18420"/>
    </ligand>
</feature>
<dbReference type="InterPro" id="IPR041505">
    <property type="entry name" value="Dis3_CSD2"/>
</dbReference>
<dbReference type="Gene3D" id="2.40.50.690">
    <property type="match status" value="1"/>
</dbReference>
<evidence type="ECO:0000256" key="2">
    <source>
        <dbReference type="ARBA" id="ARBA00022722"/>
    </source>
</evidence>
<keyword evidence="3 8" id="KW-0479">Metal-binding</keyword>
<dbReference type="Proteomes" id="UP001443914">
    <property type="component" value="Unassembled WGS sequence"/>
</dbReference>
<evidence type="ECO:0000256" key="5">
    <source>
        <dbReference type="ARBA" id="ARBA00022839"/>
    </source>
</evidence>
<feature type="compositionally biased region" description="Basic residues" evidence="9">
    <location>
        <begin position="22"/>
        <end position="33"/>
    </location>
</feature>
<evidence type="ECO:0000256" key="3">
    <source>
        <dbReference type="ARBA" id="ARBA00022723"/>
    </source>
</evidence>
<dbReference type="GO" id="GO:0000175">
    <property type="term" value="F:3'-5'-RNA exonuclease activity"/>
    <property type="evidence" value="ECO:0007669"/>
    <property type="project" value="UniProtKB-UniRule"/>
</dbReference>
<evidence type="ECO:0000256" key="4">
    <source>
        <dbReference type="ARBA" id="ARBA00022801"/>
    </source>
</evidence>
<feature type="compositionally biased region" description="Polar residues" evidence="9">
    <location>
        <begin position="37"/>
        <end position="63"/>
    </location>
</feature>
<dbReference type="InterPro" id="IPR050180">
    <property type="entry name" value="RNR_Ribonuclease"/>
</dbReference>
<dbReference type="GO" id="GO:0003723">
    <property type="term" value="F:RNA binding"/>
    <property type="evidence" value="ECO:0007669"/>
    <property type="project" value="UniProtKB-KW"/>
</dbReference>
<evidence type="ECO:0000256" key="6">
    <source>
        <dbReference type="ARBA" id="ARBA00022842"/>
    </source>
</evidence>
<dbReference type="AlphaFoldDB" id="A0AAW1K7K3"/>
<dbReference type="Gene3D" id="2.40.50.700">
    <property type="match status" value="1"/>
</dbReference>
<keyword evidence="8" id="KW-0464">Manganese</keyword>
<feature type="domain" description="RNB" evidence="10">
    <location>
        <begin position="480"/>
        <end position="834"/>
    </location>
</feature>
<dbReference type="Pfam" id="PF17849">
    <property type="entry name" value="OB_Dis3"/>
    <property type="match status" value="1"/>
</dbReference>
<feature type="binding site" evidence="8">
    <location>
        <position position="492"/>
    </location>
    <ligand>
        <name>Mg(2+)</name>
        <dbReference type="ChEBI" id="CHEBI:18420"/>
    </ligand>
</feature>
<feature type="compositionally biased region" description="Polar residues" evidence="9">
    <location>
        <begin position="209"/>
        <end position="228"/>
    </location>
</feature>
<dbReference type="SUPFAM" id="SSF50249">
    <property type="entry name" value="Nucleic acid-binding proteins"/>
    <property type="match status" value="3"/>
</dbReference>
<dbReference type="EC" id="3.1.13.-" evidence="8"/>
<keyword evidence="5 8" id="KW-0269">Exonuclease</keyword>
<dbReference type="SMART" id="SM00955">
    <property type="entry name" value="RNB"/>
    <property type="match status" value="1"/>
</dbReference>
<protein>
    <recommendedName>
        <fullName evidence="8">DIS3-like exonuclease 2</fullName>
        <ecNumber evidence="8">3.1.13.-</ecNumber>
    </recommendedName>
</protein>
<evidence type="ECO:0000313" key="12">
    <source>
        <dbReference type="Proteomes" id="UP001443914"/>
    </source>
</evidence>
<feature type="site" description="Important for catalytic activity" evidence="8">
    <location>
        <position position="500"/>
    </location>
</feature>
<keyword evidence="1 8" id="KW-0963">Cytoplasm</keyword>
<dbReference type="GO" id="GO:0000956">
    <property type="term" value="P:nuclear-transcribed mRNA catabolic process"/>
    <property type="evidence" value="ECO:0007669"/>
    <property type="project" value="UniProtKB-UniRule"/>
</dbReference>
<comment type="function">
    <text evidence="8">3'-5'-exoribonuclease that specifically recognizes RNAs polyuridylated at their 3' end and mediates their degradation. Component of an exosome-independent RNA degradation pathway that mediates degradation of cytoplasmic mRNAs that have been deadenylated and subsequently uridylated at their 3'.</text>
</comment>
<dbReference type="GO" id="GO:0000932">
    <property type="term" value="C:P-body"/>
    <property type="evidence" value="ECO:0007669"/>
    <property type="project" value="UniProtKB-SubCell"/>
</dbReference>
<keyword evidence="12" id="KW-1185">Reference proteome</keyword>
<feature type="compositionally biased region" description="Polar residues" evidence="9">
    <location>
        <begin position="79"/>
        <end position="92"/>
    </location>
</feature>
<evidence type="ECO:0000256" key="1">
    <source>
        <dbReference type="ARBA" id="ARBA00022490"/>
    </source>
</evidence>
<dbReference type="GO" id="GO:0046872">
    <property type="term" value="F:metal ion binding"/>
    <property type="evidence" value="ECO:0007669"/>
    <property type="project" value="UniProtKB-KW"/>
</dbReference>
<keyword evidence="6 8" id="KW-0460">Magnesium</keyword>
<gene>
    <name evidence="11" type="ORF">RND81_06G054800</name>
</gene>
<dbReference type="PANTHER" id="PTHR23355:SF9">
    <property type="entry name" value="DIS3-LIKE EXONUCLEASE 2"/>
    <property type="match status" value="1"/>
</dbReference>
<comment type="subcellular location">
    <subcellularLocation>
        <location evidence="8">Cytoplasm</location>
    </subcellularLocation>
    <subcellularLocation>
        <location evidence="8">Cytoplasm</location>
        <location evidence="8">P-body</location>
    </subcellularLocation>
</comment>
<evidence type="ECO:0000256" key="7">
    <source>
        <dbReference type="ARBA" id="ARBA00022884"/>
    </source>
</evidence>
<dbReference type="InterPro" id="IPR022966">
    <property type="entry name" value="RNase_II/R_CS"/>
</dbReference>
<dbReference type="Pfam" id="PF00773">
    <property type="entry name" value="RNB"/>
    <property type="match status" value="1"/>
</dbReference>
<accession>A0AAW1K7K3</accession>
<dbReference type="InterPro" id="IPR012340">
    <property type="entry name" value="NA-bd_OB-fold"/>
</dbReference>
<dbReference type="HAMAP" id="MF_03045">
    <property type="entry name" value="DIS3L2"/>
    <property type="match status" value="1"/>
</dbReference>
<dbReference type="GO" id="GO:1990074">
    <property type="term" value="P:polyuridylation-dependent mRNA catabolic process"/>
    <property type="evidence" value="ECO:0007669"/>
    <property type="project" value="UniProtKB-UniRule"/>
</dbReference>
<keyword evidence="7 8" id="KW-0694">RNA-binding</keyword>
<feature type="region of interest" description="Disordered" evidence="9">
    <location>
        <begin position="205"/>
        <end position="235"/>
    </location>
</feature>
<feature type="region of interest" description="Disordered" evidence="9">
    <location>
        <begin position="1"/>
        <end position="92"/>
    </location>
</feature>
<evidence type="ECO:0000256" key="9">
    <source>
        <dbReference type="SAM" id="MobiDB-lite"/>
    </source>
</evidence>
<sequence>MGLMIVEENQQQQQSGGDVDKKKKQRRSSRRKLNSSPINGSVSTDIAEQQQPSPEIGQNSYLLSGSSSKQPYSNKSSSEGPSSFPTIDINGQRTSVKPGIKILSKTCPIPNTFEESLGQDEPYLVNGPSKRKCFEAHWSIDMVKEALQRGDVFQAQIRVNAHNRLEAYCTIEGVPTDVLISGIPRQNRAVEGDVVAVKVDPPQLWSKMKGSTNSSPSEDQDISVTTDLPDSGSKGKNAVDVEYSVSITNCAPVSEDELHKINCNLSDKIPNQEASGRVDYIHANGHSYSGVDPLGETCYPERSDVLDSVERLCQLVVSMPSKRPTGKVVAIIEPSSRRGTVVGFLNAKCWFNKMKVSRKGTNLTPHSSCDYINLIPSDPKLPKMIVPVISLPTDIKKRLEDGDASVETELVSARIDCWAEESLLPQACVVRTFGRGGEVEARIAAILFENAISSAEFSHESLACLPDDAWQVPQTELACRKDIRNLCVFTVDPSTATDLDDALSVERMSNGIYRVGVHIADVSYFVQPDTALDTEAQARSTSVYMLKRKLSMLPPLLSENLGSLIPGVDRLTYSIFWDIDVSGNVFDRWVGRTVIRSCCKLSYEHAQDMVEGRINANSLNNCESGFPHLYGGFGWHDVFQSVTMLHEISKALKEQRFNSGALRLDNAKIVFSLDAFGDPYACNLCERNDANYLVEELMLLANSTAGEIISRAFPDSALLRRHPTPNTRKLKEFEVFCRKHGFELDTSSSGSLNRSLEKIREKLKDDSVFYDILINYATKPMQLAKYFCTGDVTVGEDDWGHFALAVPLYTHFTSPLRRYPDILVHRTLTAAIEAEQEHMKHQRKLNNGTLEGYVRCFTGMNTNELESRSEETLNALSTAAVKYRLPSTEALSNVASYCNVKKSACRQVKDAIDRLYMWVLLRNKEIFLSEARVLSIGPRFMSIYIQKLAIERRIFYDEVDGLIAEWLDSTSTLVLNYVHHNHKRAQRGTNMSRYKALEEVALMAAPYRSEPESDVSQNDGDFILSSLPLDCANSSGLEIVPSVFPLTLRALSTIPVALHAVGGDDGPLDIAARLYVTSYFRPT</sequence>
<comment type="caution">
    <text evidence="11">The sequence shown here is derived from an EMBL/GenBank/DDBJ whole genome shotgun (WGS) entry which is preliminary data.</text>
</comment>
<reference evidence="11" key="1">
    <citation type="submission" date="2024-03" db="EMBL/GenBank/DDBJ databases">
        <title>WGS assembly of Saponaria officinalis var. Norfolk2.</title>
        <authorList>
            <person name="Jenkins J."/>
            <person name="Shu S."/>
            <person name="Grimwood J."/>
            <person name="Barry K."/>
            <person name="Goodstein D."/>
            <person name="Schmutz J."/>
            <person name="Leebens-Mack J."/>
            <person name="Osbourn A."/>
        </authorList>
    </citation>
    <scope>NUCLEOTIDE SEQUENCE [LARGE SCALE GENOMIC DNA]</scope>
    <source>
        <strain evidence="11">JIC</strain>
    </source>
</reference>
<name>A0AAW1K7K3_SAPOF</name>
<evidence type="ECO:0000313" key="11">
    <source>
        <dbReference type="EMBL" id="KAK9713852.1"/>
    </source>
</evidence>
<comment type="cofactor">
    <cofactor evidence="8">
        <name>Mg(2+)</name>
        <dbReference type="ChEBI" id="CHEBI:18420"/>
    </cofactor>
    <cofactor evidence="8">
        <name>Mn(2+)</name>
        <dbReference type="ChEBI" id="CHEBI:29035"/>
    </cofactor>
</comment>
<dbReference type="InterPro" id="IPR028591">
    <property type="entry name" value="DIS3L2"/>
</dbReference>